<reference evidence="2" key="1">
    <citation type="submission" date="2020-03" db="EMBL/GenBank/DDBJ databases">
        <title>Transcriptomic Profiling of the Digestive Tract of the Rat Flea, Xenopsylla cheopis, Following Blood Feeding and Infection with Yersinia pestis.</title>
        <authorList>
            <person name="Bland D.M."/>
            <person name="Martens C.A."/>
            <person name="Virtaneva K."/>
            <person name="Kanakabandi K."/>
            <person name="Long D."/>
            <person name="Rosenke R."/>
            <person name="Saturday G.A."/>
            <person name="Hoyt F.H."/>
            <person name="Bruno D.P."/>
            <person name="Ribeiro J.M.C."/>
            <person name="Hinnebusch J."/>
        </authorList>
    </citation>
    <scope>NUCLEOTIDE SEQUENCE</scope>
</reference>
<keyword evidence="1" id="KW-1133">Transmembrane helix</keyword>
<organism evidence="2">
    <name type="scientific">Xenopsylla cheopis</name>
    <name type="common">Oriental rat flea</name>
    <name type="synonym">Pulex cheopis</name>
    <dbReference type="NCBI Taxonomy" id="163159"/>
    <lineage>
        <taxon>Eukaryota</taxon>
        <taxon>Metazoa</taxon>
        <taxon>Ecdysozoa</taxon>
        <taxon>Arthropoda</taxon>
        <taxon>Hexapoda</taxon>
        <taxon>Insecta</taxon>
        <taxon>Pterygota</taxon>
        <taxon>Neoptera</taxon>
        <taxon>Endopterygota</taxon>
        <taxon>Siphonaptera</taxon>
        <taxon>Pulicidae</taxon>
        <taxon>Xenopsyllinae</taxon>
        <taxon>Xenopsylla</taxon>
    </lineage>
</organism>
<keyword evidence="1" id="KW-0812">Transmembrane</keyword>
<name>A0A6M2E236_XENCH</name>
<feature type="transmembrane region" description="Helical" evidence="1">
    <location>
        <begin position="21"/>
        <end position="54"/>
    </location>
</feature>
<dbReference type="EMBL" id="GIIL01007762">
    <property type="protein sequence ID" value="NOV51488.1"/>
    <property type="molecule type" value="Transcribed_RNA"/>
</dbReference>
<protein>
    <submittedName>
        <fullName evidence="2">Putative product</fullName>
    </submittedName>
</protein>
<evidence type="ECO:0000256" key="1">
    <source>
        <dbReference type="SAM" id="Phobius"/>
    </source>
</evidence>
<dbReference type="AlphaFoldDB" id="A0A6M2E236"/>
<evidence type="ECO:0000313" key="2">
    <source>
        <dbReference type="EMBL" id="NOV51488.1"/>
    </source>
</evidence>
<sequence>MHLGGSSFSIFAVMCSGPGDFLVFSLFIIILISFGVTGFIIVIIVNSSSAIVLLGKLKMYARCSAKYSAFS</sequence>
<keyword evidence="1" id="KW-0472">Membrane</keyword>
<proteinExistence type="predicted"/>
<accession>A0A6M2E236</accession>